<evidence type="ECO:0000313" key="1">
    <source>
        <dbReference type="EMBL" id="KAA3473403.1"/>
    </source>
</evidence>
<dbReference type="Proteomes" id="UP000325315">
    <property type="component" value="Unassembled WGS sequence"/>
</dbReference>
<name>A0A5B6VWD7_9ROSI</name>
<dbReference type="AlphaFoldDB" id="A0A5B6VWD7"/>
<evidence type="ECO:0000313" key="2">
    <source>
        <dbReference type="Proteomes" id="UP000325315"/>
    </source>
</evidence>
<reference evidence="2" key="1">
    <citation type="journal article" date="2019" name="Plant Biotechnol. J.">
        <title>Genome sequencing of the Australian wild diploid species Gossypium australe highlights disease resistance and delayed gland morphogenesis.</title>
        <authorList>
            <person name="Cai Y."/>
            <person name="Cai X."/>
            <person name="Wang Q."/>
            <person name="Wang P."/>
            <person name="Zhang Y."/>
            <person name="Cai C."/>
            <person name="Xu Y."/>
            <person name="Wang K."/>
            <person name="Zhou Z."/>
            <person name="Wang C."/>
            <person name="Geng S."/>
            <person name="Li B."/>
            <person name="Dong Q."/>
            <person name="Hou Y."/>
            <person name="Wang H."/>
            <person name="Ai P."/>
            <person name="Liu Z."/>
            <person name="Yi F."/>
            <person name="Sun M."/>
            <person name="An G."/>
            <person name="Cheng J."/>
            <person name="Zhang Y."/>
            <person name="Shi Q."/>
            <person name="Xie Y."/>
            <person name="Shi X."/>
            <person name="Chang Y."/>
            <person name="Huang F."/>
            <person name="Chen Y."/>
            <person name="Hong S."/>
            <person name="Mi L."/>
            <person name="Sun Q."/>
            <person name="Zhang L."/>
            <person name="Zhou B."/>
            <person name="Peng R."/>
            <person name="Zhang X."/>
            <person name="Liu F."/>
        </authorList>
    </citation>
    <scope>NUCLEOTIDE SEQUENCE [LARGE SCALE GENOMIC DNA]</scope>
    <source>
        <strain evidence="2">cv. PA1801</strain>
    </source>
</reference>
<accession>A0A5B6VWD7</accession>
<sequence length="167" mass="19265">MNIAPQGQREGAASNVQNPVIVADNKDRSIHQYVVPLFNELNLGIVRPEIEAPQFKFKLVMFHMLQTVIDSFKLALRLKLFPYSLRDKPNFEMKSTHSKNLMKNLYVRLERSSRHYGESALTMLETFYNGLNARMKIVVDVSTNGAFLSKSYNEAYEILERISSNNY</sequence>
<dbReference type="EMBL" id="SMMG02000005">
    <property type="protein sequence ID" value="KAA3473403.1"/>
    <property type="molecule type" value="Genomic_DNA"/>
</dbReference>
<dbReference type="OrthoDB" id="986409at2759"/>
<organism evidence="1 2">
    <name type="scientific">Gossypium australe</name>
    <dbReference type="NCBI Taxonomy" id="47621"/>
    <lineage>
        <taxon>Eukaryota</taxon>
        <taxon>Viridiplantae</taxon>
        <taxon>Streptophyta</taxon>
        <taxon>Embryophyta</taxon>
        <taxon>Tracheophyta</taxon>
        <taxon>Spermatophyta</taxon>
        <taxon>Magnoliopsida</taxon>
        <taxon>eudicotyledons</taxon>
        <taxon>Gunneridae</taxon>
        <taxon>Pentapetalae</taxon>
        <taxon>rosids</taxon>
        <taxon>malvids</taxon>
        <taxon>Malvales</taxon>
        <taxon>Malvaceae</taxon>
        <taxon>Malvoideae</taxon>
        <taxon>Gossypium</taxon>
    </lineage>
</organism>
<protein>
    <submittedName>
        <fullName evidence="1">Transcription factor MYB34</fullName>
    </submittedName>
</protein>
<gene>
    <name evidence="1" type="ORF">EPI10_023781</name>
</gene>
<proteinExistence type="predicted"/>
<comment type="caution">
    <text evidence="1">The sequence shown here is derived from an EMBL/GenBank/DDBJ whole genome shotgun (WGS) entry which is preliminary data.</text>
</comment>
<keyword evidence="2" id="KW-1185">Reference proteome</keyword>